<feature type="transmembrane region" description="Helical" evidence="2">
    <location>
        <begin position="955"/>
        <end position="973"/>
    </location>
</feature>
<evidence type="ECO:0000256" key="2">
    <source>
        <dbReference type="SAM" id="Phobius"/>
    </source>
</evidence>
<sequence length="1798" mass="202555">MNVRNFFRWLYEQLYNYNIFTPDENDYEDDDDEARDPVLTFKQQRYATRLYLLLLLIIFYILFFAAFISPQTRLITASDITPSLFDRLQQNHADTLSCPCSTTTIIYNDLVSNTVALHPLCSSIFVSQQWIEALYIANASAYVVMDFRTTAKSQFELLAGICQFAQKILSQVQSDFNNSQLISIELLSENEVQSQINANYNLMKTSAPIQPNLFLHFLQITTRLNGLVSALNTNAAISVTCLWGYSLSSSSTYYVDDATFRYYIRIKPCNIINSRYPAGFYTMTYEESASSHMFWPIVMGIKTRDDLPQDASATVDGFFGACNPFDALLAGTFSCLYNTTCLHSLTDYFPLLSQRNLSRISALPSSKSSIPSLDDYLDNLLIEEWSTTIDYWRYFAKCNPKICTYTETDHTNIAYMFTLLLSLYGGLVIILHLIASWLINIVFIFKFRSENRNCSRAHIFARIQKFVQWAQHLNMFKSINQRTPADIKQQRITTRVYLVLLAVSFIILFLFNSLSTQTTTINVPDPDLDEYQSLQNLHSNTLECHCSNIVMYYQTFISLNPTLHQVCSSHFVSEEWLLMMRLVNYLGDDYLYRSGAQFVQLLTSLCGLANETIDDAIRRFTMRSLVTSNLLSELQFNATINTTINQFTQSLTLNFDRLIDTVRLITQVDQPFTTPDIYARTLSLKTTTNNCSNLQMPKLSIRLNGLTNYTETSVICTCVTNSQCQKSALLFDYVQVMIGDTLIDGSYSIPGLVITCFMLDSFLLSTLECYYSELCLGLLRYQVNITMDTQSTDFGLERSMIYPLIYQTNSHSFAPNTSLEVIVKQMMIEQWNSAFYYNRYYNACKPSFCKYSQIAHAQSYAEIVITLVSATSGLTVALRLITSQLIRFVFHLLAPKSKRTKVHQKLSVRVKLLWKSLINFVSAKLVDLNLFTRENFGANTDRLTRKRLGRVTTRLYLAVIISCLIVFILQTIAQPHILTKTFDKPSRAVYNDLLTGRNNTLKCFCSSISLIYDQYLSVQPVLHPICTSPFVTDDWRKNFTADLPSDISAYDRSDYRRFLVAHLQFLTRLCSVSKQSVDDSIRQLLTSPFINTQLQSTTALQTHIDSLVGKTKTSASADFARLLFLLRNTNHGNAIISSYESNFKYYFPPLINTTEEHTQETIMSLALTEPLIYDNNCSCAFHANCTAQATVFDPHSSDFIPVKGLKIGCTPSESFLVSTLECFYDLSCIALIRGKSLDTVNINATGSRRFLPNTTVIDLVNDLFIDSWVTTLNYSAYYDYCSPVSCSYTYIQRLNSFYTVTLILGFNGGVSVVLKWICPKIVYFLFILYQYRKKRSNRVTTVHITHGMLTANIEPIHSSDAITSVNYKSTGSITEQVFCFMHTNNIVALLVAALVGPFIYFGRQEKNENESRSSSSQTSGTTVSSTRALTSTVTLCPATFQLAYSYSLTSGQRYWPGSVTVNDIDNDGNLDIIAVNPSENNVVILLSKGDATFKSPVTLFTGANSAPQLVFVDDFNHDQLLDLAVIKNPVPSIGIFLGNGNTTFVREVALPLRGYNNPTAIASADFNEDNCLDLVVANDYGNNVGVLFGNNNGTFQSPILLDTGDWSFPSSVAVADFNQDAHIDIIAAGSLSDIIYGFSGDGYGSFTTPILLSYKQYCAPSTIIVADFNDDNRSDIAVTNSNLYNTGIMLGKYDGTFTEQTIYSTAAYAGNNPMVGGDFNQDNILDIVILSYHTPYLKILLGIGNGNFLEQTKMWTTSFSSRLQTVTVGDFDKDNKLDLVVTDSVNKTIRVFLNTCNC</sequence>
<dbReference type="EMBL" id="CAJNOR010000653">
    <property type="protein sequence ID" value="CAF0973154.1"/>
    <property type="molecule type" value="Genomic_DNA"/>
</dbReference>
<gene>
    <name evidence="3" type="ORF">XAT740_LOCUS11777</name>
</gene>
<dbReference type="Gene3D" id="2.130.10.130">
    <property type="entry name" value="Integrin alpha, N-terminal"/>
    <property type="match status" value="2"/>
</dbReference>
<feature type="transmembrane region" description="Helical" evidence="2">
    <location>
        <begin position="1296"/>
        <end position="1329"/>
    </location>
</feature>
<keyword evidence="4" id="KW-1185">Reference proteome</keyword>
<dbReference type="Proteomes" id="UP000663828">
    <property type="component" value="Unassembled WGS sequence"/>
</dbReference>
<dbReference type="PANTHER" id="PTHR44103">
    <property type="entry name" value="PROPROTEIN CONVERTASE P"/>
    <property type="match status" value="1"/>
</dbReference>
<organism evidence="3 4">
    <name type="scientific">Adineta ricciae</name>
    <name type="common">Rotifer</name>
    <dbReference type="NCBI Taxonomy" id="249248"/>
    <lineage>
        <taxon>Eukaryota</taxon>
        <taxon>Metazoa</taxon>
        <taxon>Spiralia</taxon>
        <taxon>Gnathifera</taxon>
        <taxon>Rotifera</taxon>
        <taxon>Eurotatoria</taxon>
        <taxon>Bdelloidea</taxon>
        <taxon>Adinetida</taxon>
        <taxon>Adinetidae</taxon>
        <taxon>Adineta</taxon>
    </lineage>
</organism>
<feature type="transmembrane region" description="Helical" evidence="2">
    <location>
        <begin position="50"/>
        <end position="68"/>
    </location>
</feature>
<dbReference type="Pfam" id="PF13517">
    <property type="entry name" value="FG-GAP_3"/>
    <property type="match status" value="3"/>
</dbReference>
<reference evidence="3" key="1">
    <citation type="submission" date="2021-02" db="EMBL/GenBank/DDBJ databases">
        <authorList>
            <person name="Nowell W R."/>
        </authorList>
    </citation>
    <scope>NUCLEOTIDE SEQUENCE</scope>
</reference>
<feature type="transmembrane region" description="Helical" evidence="2">
    <location>
        <begin position="413"/>
        <end position="445"/>
    </location>
</feature>
<keyword evidence="2" id="KW-1133">Transmembrane helix</keyword>
<name>A0A814EJJ7_ADIRI</name>
<evidence type="ECO:0000256" key="1">
    <source>
        <dbReference type="ARBA" id="ARBA00022729"/>
    </source>
</evidence>
<feature type="transmembrane region" description="Helical" evidence="2">
    <location>
        <begin position="1377"/>
        <end position="1401"/>
    </location>
</feature>
<keyword evidence="2" id="KW-0472">Membrane</keyword>
<feature type="transmembrane region" description="Helical" evidence="2">
    <location>
        <begin position="496"/>
        <end position="514"/>
    </location>
</feature>
<comment type="caution">
    <text evidence="3">The sequence shown here is derived from an EMBL/GenBank/DDBJ whole genome shotgun (WGS) entry which is preliminary data.</text>
</comment>
<accession>A0A814EJJ7</accession>
<keyword evidence="2" id="KW-0812">Transmembrane</keyword>
<proteinExistence type="predicted"/>
<dbReference type="InterPro" id="IPR028994">
    <property type="entry name" value="Integrin_alpha_N"/>
</dbReference>
<evidence type="ECO:0000313" key="3">
    <source>
        <dbReference type="EMBL" id="CAF0973154.1"/>
    </source>
</evidence>
<protein>
    <submittedName>
        <fullName evidence="3">Uncharacterized protein</fullName>
    </submittedName>
</protein>
<dbReference type="SUPFAM" id="SSF69318">
    <property type="entry name" value="Integrin alpha N-terminal domain"/>
    <property type="match status" value="1"/>
</dbReference>
<dbReference type="InterPro" id="IPR013517">
    <property type="entry name" value="FG-GAP"/>
</dbReference>
<evidence type="ECO:0000313" key="4">
    <source>
        <dbReference type="Proteomes" id="UP000663828"/>
    </source>
</evidence>
<keyword evidence="1" id="KW-0732">Signal</keyword>
<feature type="transmembrane region" description="Helical" evidence="2">
    <location>
        <begin position="860"/>
        <end position="881"/>
    </location>
</feature>
<dbReference type="PANTHER" id="PTHR44103:SF1">
    <property type="entry name" value="PROPROTEIN CONVERTASE P"/>
    <property type="match status" value="1"/>
</dbReference>